<dbReference type="RefSeq" id="XP_057420251.1">
    <property type="nucleotide sequence ID" value="XM_057564268.1"/>
</dbReference>
<keyword evidence="1" id="KW-0479">Metal-binding</keyword>
<dbReference type="OMA" id="GWKQSSF"/>
<dbReference type="PROSITE" id="PS50004">
    <property type="entry name" value="C2"/>
    <property type="match status" value="1"/>
</dbReference>
<reference evidence="4" key="1">
    <citation type="submission" date="2012-05" db="EMBL/GenBank/DDBJ databases">
        <authorList>
            <person name="Krishnakumar V."/>
            <person name="Cheung F."/>
            <person name="Xiao Y."/>
            <person name="Chan A."/>
            <person name="Moskal W.A."/>
            <person name="Town C.D."/>
        </authorList>
    </citation>
    <scope>NUCLEOTIDE SEQUENCE</scope>
</reference>
<evidence type="ECO:0000256" key="1">
    <source>
        <dbReference type="ARBA" id="ARBA00022723"/>
    </source>
</evidence>
<dbReference type="GO" id="GO:0046872">
    <property type="term" value="F:metal ion binding"/>
    <property type="evidence" value="ECO:0007669"/>
    <property type="project" value="UniProtKB-KW"/>
</dbReference>
<feature type="domain" description="C2" evidence="3">
    <location>
        <begin position="1"/>
        <end position="103"/>
    </location>
</feature>
<protein>
    <recommendedName>
        <fullName evidence="3">C2 domain-containing protein</fullName>
    </recommendedName>
</protein>
<evidence type="ECO:0000259" key="3">
    <source>
        <dbReference type="PROSITE" id="PS50004"/>
    </source>
</evidence>
<sequence length="143" mass="15860">MPQGTLEVLLISAKGLENTDYLCNMDPYVILTCRTQQQQSSIASGKGSDPEWNESFVFNLSHGVSELKLKIMDSDTGTGHDFVGEATIPLDALFTDGNIPAMSYNVVKDEHYCGEIRIGLTFTPEARDERQERSFGGWKESGY</sequence>
<dbReference type="EMBL" id="BT133766">
    <property type="protein sequence ID" value="AFK33561.1"/>
    <property type="molecule type" value="mRNA"/>
</dbReference>
<organism evidence="4">
    <name type="scientific">Lotus japonicus</name>
    <name type="common">Lotus corniculatus var. japonicus</name>
    <dbReference type="NCBI Taxonomy" id="34305"/>
    <lineage>
        <taxon>Eukaryota</taxon>
        <taxon>Viridiplantae</taxon>
        <taxon>Streptophyta</taxon>
        <taxon>Embryophyta</taxon>
        <taxon>Tracheophyta</taxon>
        <taxon>Spermatophyta</taxon>
        <taxon>Magnoliopsida</taxon>
        <taxon>eudicotyledons</taxon>
        <taxon>Gunneridae</taxon>
        <taxon>Pentapetalae</taxon>
        <taxon>rosids</taxon>
        <taxon>fabids</taxon>
        <taxon>Fabales</taxon>
        <taxon>Fabaceae</taxon>
        <taxon>Papilionoideae</taxon>
        <taxon>50 kb inversion clade</taxon>
        <taxon>NPAAA clade</taxon>
        <taxon>Hologalegina</taxon>
        <taxon>robinioid clade</taxon>
        <taxon>Loteae</taxon>
        <taxon>Lotus</taxon>
    </lineage>
</organism>
<dbReference type="InterPro" id="IPR035892">
    <property type="entry name" value="C2_domain_sf"/>
</dbReference>
<dbReference type="Gene3D" id="2.60.40.150">
    <property type="entry name" value="C2 domain"/>
    <property type="match status" value="1"/>
</dbReference>
<keyword evidence="2" id="KW-0106">Calcium</keyword>
<dbReference type="PANTHER" id="PTHR46502:SF2">
    <property type="entry name" value="16 KDA PHLOEM PROTEIN 2"/>
    <property type="match status" value="1"/>
</dbReference>
<dbReference type="AlphaFoldDB" id="I3RZW9"/>
<name>I3RZW9_LOTJA</name>
<dbReference type="Pfam" id="PF00168">
    <property type="entry name" value="C2"/>
    <property type="match status" value="1"/>
</dbReference>
<dbReference type="SMART" id="SM00239">
    <property type="entry name" value="C2"/>
    <property type="match status" value="1"/>
</dbReference>
<dbReference type="KEGG" id="lja:130714368"/>
<accession>I3RZW9</accession>
<evidence type="ECO:0000313" key="4">
    <source>
        <dbReference type="EMBL" id="AFK33561.1"/>
    </source>
</evidence>
<dbReference type="InterPro" id="IPR000008">
    <property type="entry name" value="C2_dom"/>
</dbReference>
<dbReference type="OrthoDB" id="419768at2759"/>
<dbReference type="EMBL" id="BT134027">
    <property type="protein sequence ID" value="AFK33822.1"/>
    <property type="molecule type" value="mRNA"/>
</dbReference>
<dbReference type="SUPFAM" id="SSF49562">
    <property type="entry name" value="C2 domain (Calcium/lipid-binding domain, CaLB)"/>
    <property type="match status" value="1"/>
</dbReference>
<proteinExistence type="evidence at transcript level"/>
<dbReference type="PANTHER" id="PTHR46502">
    <property type="entry name" value="C2 DOMAIN-CONTAINING"/>
    <property type="match status" value="1"/>
</dbReference>
<evidence type="ECO:0000256" key="2">
    <source>
        <dbReference type="ARBA" id="ARBA00022837"/>
    </source>
</evidence>
<dbReference type="GeneID" id="130714368"/>